<reference evidence="3" key="2">
    <citation type="submission" date="2015-01" db="EMBL/GenBank/DDBJ databases">
        <title>Evolutionary Origins and Diversification of the Mycorrhizal Mutualists.</title>
        <authorList>
            <consortium name="DOE Joint Genome Institute"/>
            <consortium name="Mycorrhizal Genomics Consortium"/>
            <person name="Kohler A."/>
            <person name="Kuo A."/>
            <person name="Nagy L.G."/>
            <person name="Floudas D."/>
            <person name="Copeland A."/>
            <person name="Barry K.W."/>
            <person name="Cichocki N."/>
            <person name="Veneault-Fourrey C."/>
            <person name="LaButti K."/>
            <person name="Lindquist E.A."/>
            <person name="Lipzen A."/>
            <person name="Lundell T."/>
            <person name="Morin E."/>
            <person name="Murat C."/>
            <person name="Riley R."/>
            <person name="Ohm R."/>
            <person name="Sun H."/>
            <person name="Tunlid A."/>
            <person name="Henrissat B."/>
            <person name="Grigoriev I.V."/>
            <person name="Hibbett D.S."/>
            <person name="Martin F."/>
        </authorList>
    </citation>
    <scope>NUCLEOTIDE SEQUENCE [LARGE SCALE GENOMIC DNA]</scope>
    <source>
        <strain evidence="3">441</strain>
    </source>
</reference>
<dbReference type="EMBL" id="KN833738">
    <property type="protein sequence ID" value="KIK22573.1"/>
    <property type="molecule type" value="Genomic_DNA"/>
</dbReference>
<feature type="compositionally biased region" description="Basic residues" evidence="1">
    <location>
        <begin position="122"/>
        <end position="139"/>
    </location>
</feature>
<dbReference type="AlphaFoldDB" id="A0A0C9ZS46"/>
<dbReference type="OrthoDB" id="2677715at2759"/>
<accession>A0A0C9ZS46</accession>
<evidence type="ECO:0000256" key="1">
    <source>
        <dbReference type="SAM" id="MobiDB-lite"/>
    </source>
</evidence>
<organism evidence="2 3">
    <name type="scientific">Pisolithus microcarpus 441</name>
    <dbReference type="NCBI Taxonomy" id="765257"/>
    <lineage>
        <taxon>Eukaryota</taxon>
        <taxon>Fungi</taxon>
        <taxon>Dikarya</taxon>
        <taxon>Basidiomycota</taxon>
        <taxon>Agaricomycotina</taxon>
        <taxon>Agaricomycetes</taxon>
        <taxon>Agaricomycetidae</taxon>
        <taxon>Boletales</taxon>
        <taxon>Sclerodermatineae</taxon>
        <taxon>Pisolithaceae</taxon>
        <taxon>Pisolithus</taxon>
    </lineage>
</organism>
<name>A0A0C9ZS46_9AGAM</name>
<feature type="compositionally biased region" description="Polar residues" evidence="1">
    <location>
        <begin position="102"/>
        <end position="121"/>
    </location>
</feature>
<feature type="region of interest" description="Disordered" evidence="1">
    <location>
        <begin position="51"/>
        <end position="71"/>
    </location>
</feature>
<reference evidence="2 3" key="1">
    <citation type="submission" date="2014-04" db="EMBL/GenBank/DDBJ databases">
        <authorList>
            <consortium name="DOE Joint Genome Institute"/>
            <person name="Kuo A."/>
            <person name="Kohler A."/>
            <person name="Costa M.D."/>
            <person name="Nagy L.G."/>
            <person name="Floudas D."/>
            <person name="Copeland A."/>
            <person name="Barry K.W."/>
            <person name="Cichocki N."/>
            <person name="Veneault-Fourrey C."/>
            <person name="LaButti K."/>
            <person name="Lindquist E.A."/>
            <person name="Lipzen A."/>
            <person name="Lundell T."/>
            <person name="Morin E."/>
            <person name="Murat C."/>
            <person name="Sun H."/>
            <person name="Tunlid A."/>
            <person name="Henrissat B."/>
            <person name="Grigoriev I.V."/>
            <person name="Hibbett D.S."/>
            <person name="Martin F."/>
            <person name="Nordberg H.P."/>
            <person name="Cantor M.N."/>
            <person name="Hua S.X."/>
        </authorList>
    </citation>
    <scope>NUCLEOTIDE SEQUENCE [LARGE SCALE GENOMIC DNA]</scope>
    <source>
        <strain evidence="2 3">441</strain>
    </source>
</reference>
<feature type="compositionally biased region" description="Basic and acidic residues" evidence="1">
    <location>
        <begin position="59"/>
        <end position="71"/>
    </location>
</feature>
<feature type="region of interest" description="Disordered" evidence="1">
    <location>
        <begin position="88"/>
        <end position="190"/>
    </location>
</feature>
<gene>
    <name evidence="2" type="ORF">PISMIDRAFT_680181</name>
</gene>
<keyword evidence="3" id="KW-1185">Reference proteome</keyword>
<evidence type="ECO:0000313" key="3">
    <source>
        <dbReference type="Proteomes" id="UP000054018"/>
    </source>
</evidence>
<dbReference type="Proteomes" id="UP000054018">
    <property type="component" value="Unassembled WGS sequence"/>
</dbReference>
<evidence type="ECO:0000313" key="2">
    <source>
        <dbReference type="EMBL" id="KIK22573.1"/>
    </source>
</evidence>
<feature type="region of interest" description="Disordered" evidence="1">
    <location>
        <begin position="207"/>
        <end position="235"/>
    </location>
</feature>
<protein>
    <submittedName>
        <fullName evidence="2">Uncharacterized protein</fullName>
    </submittedName>
</protein>
<sequence>MYDPFPFEDIEFSPCFSSAVSFFNVEEHRVVSDFDEVPALHFDDILRYPGDDDDYSEEMGEKRRKGDEGERIGLGLLLDGVSQMHAYSRRKNEEDMVEGPKPSSQSGRNTRWISLASSHKSTSTRRPKATAGRAPKKGGKVAQGGSRIPSSTVIPPRVRPRTALPEWYARPYTTGTDSDGYMCPPRGGVPPQLAREITRDSLIQSELREGGELRKRKRKNGEDGCKAGKRMRASE</sequence>
<dbReference type="HOGENOM" id="CLU_1180620_0_0_1"/>
<proteinExistence type="predicted"/>
<feature type="compositionally biased region" description="Basic and acidic residues" evidence="1">
    <location>
        <begin position="220"/>
        <end position="235"/>
    </location>
</feature>